<feature type="chain" id="PRO_5003473967" evidence="1">
    <location>
        <begin position="28"/>
        <end position="146"/>
    </location>
</feature>
<dbReference type="InterPro" id="IPR009060">
    <property type="entry name" value="UBA-like_sf"/>
</dbReference>
<protein>
    <submittedName>
        <fullName evidence="3">Next to BRCA1 gene 1 protein</fullName>
    </submittedName>
</protein>
<dbReference type="AlphaFoldDB" id="G5B4X7"/>
<evidence type="ECO:0000313" key="4">
    <source>
        <dbReference type="Proteomes" id="UP000006813"/>
    </source>
</evidence>
<dbReference type="STRING" id="10181.G5B4X7"/>
<gene>
    <name evidence="3" type="ORF">GW7_08986</name>
</gene>
<dbReference type="Pfam" id="PF24932">
    <property type="entry name" value="UBA_NBR1_C"/>
    <property type="match status" value="1"/>
</dbReference>
<keyword evidence="1" id="KW-0732">Signal</keyword>
<dbReference type="GO" id="GO:0016236">
    <property type="term" value="P:macroautophagy"/>
    <property type="evidence" value="ECO:0007669"/>
    <property type="project" value="TreeGrafter"/>
</dbReference>
<evidence type="ECO:0000256" key="1">
    <source>
        <dbReference type="SAM" id="SignalP"/>
    </source>
</evidence>
<dbReference type="PANTHER" id="PTHR20930:SF2">
    <property type="entry name" value="NEXT TO BRCA1 GENE 1 PROTEIN"/>
    <property type="match status" value="1"/>
</dbReference>
<dbReference type="GO" id="GO:0000407">
    <property type="term" value="C:phagophore assembly site"/>
    <property type="evidence" value="ECO:0007669"/>
    <property type="project" value="TreeGrafter"/>
</dbReference>
<dbReference type="EMBL" id="JH168485">
    <property type="protein sequence ID" value="EHB04338.1"/>
    <property type="molecule type" value="Genomic_DNA"/>
</dbReference>
<sequence>MLCRLSVPPPLLFFNSLSVSSLQGALCVHTTAPQEWTPWPPPQKPLQPPVRSKQRHLHGSSIAGGLVKGALSVTASAYKALFSGPPVTAQPIVSEHQTAALMAHLFEMGFCDQQLNLRLLKKHNYNILQVVTELLQLSNNWPSHRY</sequence>
<name>G5B4X7_HETGA</name>
<feature type="domain" description="UBA" evidence="2">
    <location>
        <begin position="94"/>
        <end position="138"/>
    </location>
</feature>
<accession>G5B4X7</accession>
<proteinExistence type="predicted"/>
<dbReference type="InterPro" id="IPR056893">
    <property type="entry name" value="UBA_Nbr1_C"/>
</dbReference>
<dbReference type="CDD" id="cd14319">
    <property type="entry name" value="UBA_NBR1"/>
    <property type="match status" value="1"/>
</dbReference>
<evidence type="ECO:0000259" key="2">
    <source>
        <dbReference type="PROSITE" id="PS50030"/>
    </source>
</evidence>
<reference evidence="3 4" key="1">
    <citation type="journal article" date="2011" name="Nature">
        <title>Genome sequencing reveals insights into physiology and longevity of the naked mole rat.</title>
        <authorList>
            <person name="Kim E.B."/>
            <person name="Fang X."/>
            <person name="Fushan A.A."/>
            <person name="Huang Z."/>
            <person name="Lobanov A.V."/>
            <person name="Han L."/>
            <person name="Marino S.M."/>
            <person name="Sun X."/>
            <person name="Turanov A.A."/>
            <person name="Yang P."/>
            <person name="Yim S.H."/>
            <person name="Zhao X."/>
            <person name="Kasaikina M.V."/>
            <person name="Stoletzki N."/>
            <person name="Peng C."/>
            <person name="Polak P."/>
            <person name="Xiong Z."/>
            <person name="Kiezun A."/>
            <person name="Zhu Y."/>
            <person name="Chen Y."/>
            <person name="Kryukov G.V."/>
            <person name="Zhang Q."/>
            <person name="Peshkin L."/>
            <person name="Yang L."/>
            <person name="Bronson R.T."/>
            <person name="Buffenstein R."/>
            <person name="Wang B."/>
            <person name="Han C."/>
            <person name="Li Q."/>
            <person name="Chen L."/>
            <person name="Zhao W."/>
            <person name="Sunyaev S.R."/>
            <person name="Park T.J."/>
            <person name="Zhang G."/>
            <person name="Wang J."/>
            <person name="Gladyshev V.N."/>
        </authorList>
    </citation>
    <scope>NUCLEOTIDE SEQUENCE [LARGE SCALE GENOMIC DNA]</scope>
</reference>
<dbReference type="FunFam" id="1.10.8.10:FF:000033">
    <property type="entry name" value="Next to BRCA1 gene 1 protein"/>
    <property type="match status" value="1"/>
</dbReference>
<dbReference type="Proteomes" id="UP000006813">
    <property type="component" value="Unassembled WGS sequence"/>
</dbReference>
<dbReference type="SUPFAM" id="SSF46934">
    <property type="entry name" value="UBA-like"/>
    <property type="match status" value="1"/>
</dbReference>
<dbReference type="Gene3D" id="1.10.8.10">
    <property type="entry name" value="DNA helicase RuvA subunit, C-terminal domain"/>
    <property type="match status" value="1"/>
</dbReference>
<evidence type="ECO:0000313" key="3">
    <source>
        <dbReference type="EMBL" id="EHB04338.1"/>
    </source>
</evidence>
<dbReference type="InParanoid" id="G5B4X7"/>
<feature type="signal peptide" evidence="1">
    <location>
        <begin position="1"/>
        <end position="27"/>
    </location>
</feature>
<dbReference type="InterPro" id="IPR015940">
    <property type="entry name" value="UBA"/>
</dbReference>
<organism evidence="3 4">
    <name type="scientific">Heterocephalus glaber</name>
    <name type="common">Naked mole rat</name>
    <dbReference type="NCBI Taxonomy" id="10181"/>
    <lineage>
        <taxon>Eukaryota</taxon>
        <taxon>Metazoa</taxon>
        <taxon>Chordata</taxon>
        <taxon>Craniata</taxon>
        <taxon>Vertebrata</taxon>
        <taxon>Euteleostomi</taxon>
        <taxon>Mammalia</taxon>
        <taxon>Eutheria</taxon>
        <taxon>Euarchontoglires</taxon>
        <taxon>Glires</taxon>
        <taxon>Rodentia</taxon>
        <taxon>Hystricomorpha</taxon>
        <taxon>Bathyergidae</taxon>
        <taxon>Heterocephalus</taxon>
    </lineage>
</organism>
<dbReference type="GO" id="GO:0043130">
    <property type="term" value="F:ubiquitin binding"/>
    <property type="evidence" value="ECO:0007669"/>
    <property type="project" value="TreeGrafter"/>
</dbReference>
<dbReference type="PROSITE" id="PS50030">
    <property type="entry name" value="UBA"/>
    <property type="match status" value="1"/>
</dbReference>
<dbReference type="PANTHER" id="PTHR20930">
    <property type="entry name" value="OVARIAN CARCINOMA ANTIGEN CA125-RELATED"/>
    <property type="match status" value="1"/>
</dbReference>